<dbReference type="Proteomes" id="UP000000391">
    <property type="component" value="Chromosome"/>
</dbReference>
<keyword evidence="1" id="KW-0812">Transmembrane</keyword>
<dbReference type="EMBL" id="CP002069">
    <property type="protein sequence ID" value="ADI73624.1"/>
    <property type="molecule type" value="Genomic_DNA"/>
</dbReference>
<keyword evidence="1" id="KW-1133">Transmembrane helix</keyword>
<name>D7E700_METEZ</name>
<accession>D7E700</accession>
<gene>
    <name evidence="2" type="ordered locus">Metev_0723</name>
</gene>
<evidence type="ECO:0000313" key="3">
    <source>
        <dbReference type="Proteomes" id="UP000000391"/>
    </source>
</evidence>
<evidence type="ECO:0000313" key="2">
    <source>
        <dbReference type="EMBL" id="ADI73624.1"/>
    </source>
</evidence>
<keyword evidence="3" id="KW-1185">Reference proteome</keyword>
<proteinExistence type="predicted"/>
<protein>
    <submittedName>
        <fullName evidence="2">Uncharacterized protein</fullName>
    </submittedName>
</protein>
<evidence type="ECO:0000256" key="1">
    <source>
        <dbReference type="SAM" id="Phobius"/>
    </source>
</evidence>
<reference evidence="2 3" key="1">
    <citation type="submission" date="2010-06" db="EMBL/GenBank/DDBJ databases">
        <title>Complete sequence chromosome of Methanohalobium evestigatum Z-7303.</title>
        <authorList>
            <consortium name="US DOE Joint Genome Institute"/>
            <person name="Lucas S."/>
            <person name="Copeland A."/>
            <person name="Lapidus A."/>
            <person name="Cheng J.-F."/>
            <person name="Bruce D."/>
            <person name="Goodwin L."/>
            <person name="Pitluck S."/>
            <person name="Saunders E."/>
            <person name="Detter J.C."/>
            <person name="Han C."/>
            <person name="Tapia R."/>
            <person name="Land M."/>
            <person name="Hauser L."/>
            <person name="Kyrpides N."/>
            <person name="Mikhailova N."/>
            <person name="Sieprawska-Lupa M."/>
            <person name="Whitman W.B."/>
            <person name="Anderson I."/>
            <person name="Woyke T."/>
        </authorList>
    </citation>
    <scope>NUCLEOTIDE SEQUENCE [LARGE SCALE GENOMIC DNA]</scope>
    <source>
        <strain evidence="3">ATCC BAA-1072 / DSM 3721 / NBRC 107634 / OCM 161 / Z-7303</strain>
    </source>
</reference>
<organism evidence="2 3">
    <name type="scientific">Methanohalobium evestigatum (strain ATCC BAA-1072 / DSM 3721 / NBRC 107634 / OCM 161 / Z-7303)</name>
    <dbReference type="NCBI Taxonomy" id="644295"/>
    <lineage>
        <taxon>Archaea</taxon>
        <taxon>Methanobacteriati</taxon>
        <taxon>Methanobacteriota</taxon>
        <taxon>Stenosarchaea group</taxon>
        <taxon>Methanomicrobia</taxon>
        <taxon>Methanosarcinales</taxon>
        <taxon>Methanosarcinaceae</taxon>
        <taxon>Methanohalobium</taxon>
    </lineage>
</organism>
<sequence length="242" mass="27632" precursor="true">MKKRIFTVFIILLFTCMMFNSSADAVYTNDIDIKADNINFIINESYTGDNALNIRKGLDINNDSSINSSEVDKFKENYTESRKTEYPEYISIDDGNVSIEMESLDMEFENAVGTINKEELRVMTEIKFTIPSEISEGYHKIWIQGHPSIKNMEITLPEDVNLNTIDGLDNIKNSTENGRTVVEGKSITQRSNVGNTTQFGYATSLNIYKKPFYEKMSFIISLFVLLLVLIASASYMIQRNRE</sequence>
<dbReference type="HOGENOM" id="CLU_1145223_0_0_2"/>
<keyword evidence="1" id="KW-0472">Membrane</keyword>
<feature type="transmembrane region" description="Helical" evidence="1">
    <location>
        <begin position="216"/>
        <end position="237"/>
    </location>
</feature>
<dbReference type="STRING" id="644295.Metev_0723"/>
<dbReference type="KEGG" id="mev:Metev_0723"/>
<dbReference type="AlphaFoldDB" id="D7E700"/>